<protein>
    <recommendedName>
        <fullName evidence="3">DUF11 domain-containing protein</fullName>
    </recommendedName>
</protein>
<dbReference type="EMBL" id="PFWU01000002">
    <property type="protein sequence ID" value="PJA46374.1"/>
    <property type="molecule type" value="Genomic_DNA"/>
</dbReference>
<dbReference type="AlphaFoldDB" id="A0A2M7XET4"/>
<comment type="caution">
    <text evidence="1">The sequence shown here is derived from an EMBL/GenBank/DDBJ whole genome shotgun (WGS) entry which is preliminary data.</text>
</comment>
<dbReference type="Proteomes" id="UP000229385">
    <property type="component" value="Unassembled WGS sequence"/>
</dbReference>
<accession>A0A2M7XET4</accession>
<evidence type="ECO:0000313" key="2">
    <source>
        <dbReference type="Proteomes" id="UP000229385"/>
    </source>
</evidence>
<proteinExistence type="predicted"/>
<gene>
    <name evidence="1" type="ORF">CO174_00295</name>
</gene>
<reference evidence="2" key="1">
    <citation type="submission" date="2017-09" db="EMBL/GenBank/DDBJ databases">
        <title>Depth-based differentiation of microbial function through sediment-hosted aquifers and enrichment of novel symbionts in the deep terrestrial subsurface.</title>
        <authorList>
            <person name="Probst A.J."/>
            <person name="Ladd B."/>
            <person name="Jarett J.K."/>
            <person name="Geller-Mcgrath D.E."/>
            <person name="Sieber C.M.K."/>
            <person name="Emerson J.B."/>
            <person name="Anantharaman K."/>
            <person name="Thomas B.C."/>
            <person name="Malmstrom R."/>
            <person name="Stieglmeier M."/>
            <person name="Klingl A."/>
            <person name="Woyke T."/>
            <person name="Ryan C.M."/>
            <person name="Banfield J.F."/>
        </authorList>
    </citation>
    <scope>NUCLEOTIDE SEQUENCE [LARGE SCALE GENOMIC DNA]</scope>
</reference>
<name>A0A2M7XET4_9BACT</name>
<evidence type="ECO:0000313" key="1">
    <source>
        <dbReference type="EMBL" id="PJA46374.1"/>
    </source>
</evidence>
<feature type="non-terminal residue" evidence="1">
    <location>
        <position position="145"/>
    </location>
</feature>
<evidence type="ECO:0008006" key="3">
    <source>
        <dbReference type="Google" id="ProtNLM"/>
    </source>
</evidence>
<sequence length="145" mass="15303">MPVSVHAIAISPSVTEVSGQRGEVLSETIKIINTNTTDQTYYLDTLKFKASEDGGSPQFISSSEDHEGLPEWIKLETSTVIVPALSSAEINYEIRIPSGADSGGHYAAITVSLTPADLIASNGAIVEAKTASLILLEVAGENIMK</sequence>
<organism evidence="1 2">
    <name type="scientific">Candidatus Uhrbacteria bacterium CG_4_9_14_3_um_filter_50_9</name>
    <dbReference type="NCBI Taxonomy" id="1975035"/>
    <lineage>
        <taxon>Bacteria</taxon>
        <taxon>Candidatus Uhriibacteriota</taxon>
    </lineage>
</organism>